<protein>
    <recommendedName>
        <fullName evidence="4">Clp1-like protein</fullName>
    </recommendedName>
</protein>
<evidence type="ECO:0000313" key="2">
    <source>
        <dbReference type="EMBL" id="ORY83478.1"/>
    </source>
</evidence>
<comment type="caution">
    <text evidence="2">The sequence shown here is derived from an EMBL/GenBank/DDBJ whole genome shotgun (WGS) entry which is preliminary data.</text>
</comment>
<name>A0A1Y2FHP9_9BASI</name>
<dbReference type="EMBL" id="MCGR01000019">
    <property type="protein sequence ID" value="ORY83478.1"/>
    <property type="molecule type" value="Genomic_DNA"/>
</dbReference>
<dbReference type="OrthoDB" id="2570975at2759"/>
<feature type="region of interest" description="Disordered" evidence="1">
    <location>
        <begin position="1"/>
        <end position="39"/>
    </location>
</feature>
<dbReference type="InParanoid" id="A0A1Y2FHP9"/>
<sequence length="264" mass="28579">MRRVSPSPSRSPSPLFDTLPASRNSSISSESAGPCSTKVQLPRTLSKSAHLEHEVQGLQLGGELAEVPLEYLHETIRRLGPSLLTACNSTTPLLPADCLDLPSRLPCSLPPHLPSPTHLLAITFLDTNQRSLVPIHSLSLALASPLFTSLPNSSSAEPFLAETLPSLPIIHLSLPSTLSFPLLHNWILLRSPGALLQALDECSPIPDELPRPELSAAAMKRAAVLRGLWANVVALEMGDEELWEVMQGEWSFVLELLEREAGVN</sequence>
<feature type="compositionally biased region" description="Low complexity" evidence="1">
    <location>
        <begin position="1"/>
        <end position="14"/>
    </location>
</feature>
<reference evidence="2 3" key="1">
    <citation type="submission" date="2016-07" db="EMBL/GenBank/DDBJ databases">
        <title>Pervasive Adenine N6-methylation of Active Genes in Fungi.</title>
        <authorList>
            <consortium name="DOE Joint Genome Institute"/>
            <person name="Mondo S.J."/>
            <person name="Dannebaum R.O."/>
            <person name="Kuo R.C."/>
            <person name="Labutti K."/>
            <person name="Haridas S."/>
            <person name="Kuo A."/>
            <person name="Salamov A."/>
            <person name="Ahrendt S.R."/>
            <person name="Lipzen A."/>
            <person name="Sullivan W."/>
            <person name="Andreopoulos W.B."/>
            <person name="Clum A."/>
            <person name="Lindquist E."/>
            <person name="Daum C."/>
            <person name="Ramamoorthy G.K."/>
            <person name="Gryganskyi A."/>
            <person name="Culley D."/>
            <person name="Magnuson J.K."/>
            <person name="James T.Y."/>
            <person name="O'Malley M.A."/>
            <person name="Stajich J.E."/>
            <person name="Spatafora J.W."/>
            <person name="Visel A."/>
            <person name="Grigoriev I.V."/>
        </authorList>
    </citation>
    <scope>NUCLEOTIDE SEQUENCE [LARGE SCALE GENOMIC DNA]</scope>
    <source>
        <strain evidence="2 3">62-1032</strain>
    </source>
</reference>
<evidence type="ECO:0008006" key="4">
    <source>
        <dbReference type="Google" id="ProtNLM"/>
    </source>
</evidence>
<accession>A0A1Y2FHP9</accession>
<dbReference type="Proteomes" id="UP000193467">
    <property type="component" value="Unassembled WGS sequence"/>
</dbReference>
<feature type="compositionally biased region" description="Low complexity" evidence="1">
    <location>
        <begin position="22"/>
        <end position="31"/>
    </location>
</feature>
<gene>
    <name evidence="2" type="ORF">BCR35DRAFT_331131</name>
</gene>
<dbReference type="AlphaFoldDB" id="A0A1Y2FHP9"/>
<keyword evidence="3" id="KW-1185">Reference proteome</keyword>
<evidence type="ECO:0000313" key="3">
    <source>
        <dbReference type="Proteomes" id="UP000193467"/>
    </source>
</evidence>
<organism evidence="2 3">
    <name type="scientific">Leucosporidium creatinivorum</name>
    <dbReference type="NCBI Taxonomy" id="106004"/>
    <lineage>
        <taxon>Eukaryota</taxon>
        <taxon>Fungi</taxon>
        <taxon>Dikarya</taxon>
        <taxon>Basidiomycota</taxon>
        <taxon>Pucciniomycotina</taxon>
        <taxon>Microbotryomycetes</taxon>
        <taxon>Leucosporidiales</taxon>
        <taxon>Leucosporidium</taxon>
    </lineage>
</organism>
<proteinExistence type="predicted"/>
<evidence type="ECO:0000256" key="1">
    <source>
        <dbReference type="SAM" id="MobiDB-lite"/>
    </source>
</evidence>